<feature type="transmembrane region" description="Helical" evidence="1">
    <location>
        <begin position="39"/>
        <end position="56"/>
    </location>
</feature>
<evidence type="ECO:0000313" key="3">
    <source>
        <dbReference type="Proteomes" id="UP000246964"/>
    </source>
</evidence>
<dbReference type="Pfam" id="PF13858">
    <property type="entry name" value="DUF4199"/>
    <property type="match status" value="1"/>
</dbReference>
<keyword evidence="1" id="KW-0472">Membrane</keyword>
<feature type="transmembrane region" description="Helical" evidence="1">
    <location>
        <begin position="132"/>
        <end position="155"/>
    </location>
</feature>
<organism evidence="2 3">
    <name type="scientific">Pseudidiomarina maritima</name>
    <dbReference type="NCBI Taxonomy" id="519453"/>
    <lineage>
        <taxon>Bacteria</taxon>
        <taxon>Pseudomonadati</taxon>
        <taxon>Pseudomonadota</taxon>
        <taxon>Gammaproteobacteria</taxon>
        <taxon>Alteromonadales</taxon>
        <taxon>Idiomarinaceae</taxon>
        <taxon>Pseudidiomarina</taxon>
    </lineage>
</organism>
<sequence>MNAIKLELRWAVIFTLAMWVWMLIERLFGLHSTRIEEHAIYTNVFAIVAITIYVLALRDKRDRVYGGLISWGQAFKCGLLISVFVALLTPLSQWVIHTLISPHFFTNMADYAVQNGLMEATAAAQYFSLQSYMLQAVLGAFVMGVLTSLVVAFFVRRTPQSPATK</sequence>
<protein>
    <submittedName>
        <fullName evidence="2">Uncharacterized protein DUF4199</fullName>
    </submittedName>
</protein>
<keyword evidence="1" id="KW-1133">Transmembrane helix</keyword>
<reference evidence="2 3" key="1">
    <citation type="submission" date="2018-05" db="EMBL/GenBank/DDBJ databases">
        <title>Freshwater and sediment microbial communities from various areas in North America, analyzing microbe dynamics in response to fracking.</title>
        <authorList>
            <person name="Lamendella R."/>
        </authorList>
    </citation>
    <scope>NUCLEOTIDE SEQUENCE [LARGE SCALE GENOMIC DNA]</scope>
    <source>
        <strain evidence="2 3">125B1</strain>
    </source>
</reference>
<keyword evidence="1" id="KW-0812">Transmembrane</keyword>
<keyword evidence="3" id="KW-1185">Reference proteome</keyword>
<gene>
    <name evidence="2" type="ORF">DET45_10588</name>
</gene>
<name>A0A317QC23_9GAMM</name>
<feature type="transmembrane region" description="Helical" evidence="1">
    <location>
        <begin position="7"/>
        <end position="24"/>
    </location>
</feature>
<dbReference type="OrthoDB" id="5766000at2"/>
<dbReference type="InterPro" id="IPR025250">
    <property type="entry name" value="DUF4199"/>
</dbReference>
<accession>A0A317QC23</accession>
<evidence type="ECO:0000313" key="2">
    <source>
        <dbReference type="EMBL" id="PWW13742.1"/>
    </source>
</evidence>
<dbReference type="EMBL" id="QGTT01000005">
    <property type="protein sequence ID" value="PWW13742.1"/>
    <property type="molecule type" value="Genomic_DNA"/>
</dbReference>
<comment type="caution">
    <text evidence="2">The sequence shown here is derived from an EMBL/GenBank/DDBJ whole genome shotgun (WGS) entry which is preliminary data.</text>
</comment>
<dbReference type="RefSeq" id="WP_110075722.1">
    <property type="nucleotide sequence ID" value="NZ_QGTT01000005.1"/>
</dbReference>
<evidence type="ECO:0000256" key="1">
    <source>
        <dbReference type="SAM" id="Phobius"/>
    </source>
</evidence>
<proteinExistence type="predicted"/>
<dbReference type="AlphaFoldDB" id="A0A317QC23"/>
<dbReference type="Proteomes" id="UP000246964">
    <property type="component" value="Unassembled WGS sequence"/>
</dbReference>
<feature type="transmembrane region" description="Helical" evidence="1">
    <location>
        <begin position="77"/>
        <end position="96"/>
    </location>
</feature>